<accession>A0A9Q0R6J4</accession>
<dbReference type="Proteomes" id="UP001149090">
    <property type="component" value="Unassembled WGS sequence"/>
</dbReference>
<evidence type="ECO:0000259" key="2">
    <source>
        <dbReference type="PROSITE" id="PS51205"/>
    </source>
</evidence>
<dbReference type="AlphaFoldDB" id="A0A9Q0R6J4"/>
<keyword evidence="4" id="KW-1185">Reference proteome</keyword>
<dbReference type="InterPro" id="IPR059025">
    <property type="entry name" value="STB6_N"/>
</dbReference>
<comment type="caution">
    <text evidence="3">The sequence shown here is derived from an EMBL/GenBank/DDBJ whole genome shotgun (WGS) entry which is preliminary data.</text>
</comment>
<dbReference type="Gene3D" id="1.20.1050.80">
    <property type="entry name" value="VPS9 domain"/>
    <property type="match status" value="1"/>
</dbReference>
<dbReference type="OrthoDB" id="300289at2759"/>
<dbReference type="InterPro" id="IPR003123">
    <property type="entry name" value="VPS9"/>
</dbReference>
<proteinExistence type="predicted"/>
<dbReference type="PROSITE" id="PS51205">
    <property type="entry name" value="VPS9"/>
    <property type="match status" value="1"/>
</dbReference>
<evidence type="ECO:0000256" key="1">
    <source>
        <dbReference type="SAM" id="Coils"/>
    </source>
</evidence>
<dbReference type="SUPFAM" id="SSF109993">
    <property type="entry name" value="VPS9 domain"/>
    <property type="match status" value="1"/>
</dbReference>
<dbReference type="InterPro" id="IPR038919">
    <property type="entry name" value="STB2/STB2"/>
</dbReference>
<dbReference type="InterPro" id="IPR037191">
    <property type="entry name" value="VPS9_dom_sf"/>
</dbReference>
<feature type="domain" description="VPS9" evidence="2">
    <location>
        <begin position="230"/>
        <end position="372"/>
    </location>
</feature>
<evidence type="ECO:0000313" key="3">
    <source>
        <dbReference type="EMBL" id="KAJ5069069.1"/>
    </source>
</evidence>
<name>A0A9Q0R6J4_ANAIG</name>
<dbReference type="PANTHER" id="PTHR31011:SF2">
    <property type="entry name" value="PROTEIN STB2-RELATED"/>
    <property type="match status" value="1"/>
</dbReference>
<sequence length="704" mass="81300">MSQQEKVEYKSLFAFKGNSESIIESLKDDLKKLEKQKKKDQIYNLKKDIIELKIEKEKFRLNRVVQKIQIIQKNQVEKKFDVQEFLRQLNTNRDVIFTQAKILRLEGELLELSKKNDDPNLLKDKKISQLIVIRNKIASSLKKIQEKKLIDLILSFNQGKTKLIIDDYIQNFNQKNLNIPPVRDFINQITSEYLELQDDTENQEDDVKIALENYIFPKIYKTCLEQVLTKEKDDIIFKKCCSFANIVQEQLHISPKIQSSELIPFIDAISFMKTLPFSSTPTDKLYTILNASQAIYNQISSRSPNITVGADDFVDVLNFVIIKAGISNLRTTISFINEFCDEDFLNTELGYYLVSVDLSANFIENLSADKLQKCSLNVINRNLIVFEPTKFKELASKTPYMKIQTETFILEGYQLYSIAEWNVNVIKFFSTFVYHTGNKEDKVKACIINFDSNTTESQQALINKMFFSFDIPELYLAELPEGNILISNSTSFTSDNQTLFLIPSGDFEQDQPLINLNLNLIRLVGNSEKNLIRKIEKIEDLEEKFRKDYQISKNIPINQAVNDLVLELQVSLQHLDLFPSISKIDGVLNDVTLLGIQGFKTRFLKNKGKQTQNKISYLNKRIDQELNFNLFSQIKNTLQNICSKLSNLGFSTDHNVIKEPSFLVELIKHFQVSSNIFPDGRLGIKTAEKIEELFAIKSKVKSKN</sequence>
<dbReference type="Pfam" id="PF02204">
    <property type="entry name" value="VPS9"/>
    <property type="match status" value="1"/>
</dbReference>
<organism evidence="3 4">
    <name type="scientific">Anaeramoeba ignava</name>
    <name type="common">Anaerobic marine amoeba</name>
    <dbReference type="NCBI Taxonomy" id="1746090"/>
    <lineage>
        <taxon>Eukaryota</taxon>
        <taxon>Metamonada</taxon>
        <taxon>Anaeramoebidae</taxon>
        <taxon>Anaeramoeba</taxon>
    </lineage>
</organism>
<evidence type="ECO:0000313" key="4">
    <source>
        <dbReference type="Proteomes" id="UP001149090"/>
    </source>
</evidence>
<dbReference type="PANTHER" id="PTHR31011">
    <property type="entry name" value="PROTEIN STB2-RELATED"/>
    <property type="match status" value="1"/>
</dbReference>
<feature type="coiled-coil region" evidence="1">
    <location>
        <begin position="16"/>
        <end position="55"/>
    </location>
</feature>
<dbReference type="EMBL" id="JAPDFW010000109">
    <property type="protein sequence ID" value="KAJ5069069.1"/>
    <property type="molecule type" value="Genomic_DNA"/>
</dbReference>
<gene>
    <name evidence="3" type="ORF">M0811_11970</name>
</gene>
<dbReference type="Pfam" id="PF25995">
    <property type="entry name" value="STB6_N"/>
    <property type="match status" value="1"/>
</dbReference>
<reference evidence="3" key="1">
    <citation type="submission" date="2022-10" db="EMBL/GenBank/DDBJ databases">
        <title>Novel sulphate-reducing endosymbionts in the free-living metamonad Anaeramoeba.</title>
        <authorList>
            <person name="Jerlstrom-Hultqvist J."/>
            <person name="Cepicka I."/>
            <person name="Gallot-Lavallee L."/>
            <person name="Salas-Leiva D."/>
            <person name="Curtis B.A."/>
            <person name="Zahonova K."/>
            <person name="Pipaliya S."/>
            <person name="Dacks J."/>
            <person name="Roger A.J."/>
        </authorList>
    </citation>
    <scope>NUCLEOTIDE SEQUENCE</scope>
    <source>
        <strain evidence="3">BMAN</strain>
    </source>
</reference>
<protein>
    <recommendedName>
        <fullName evidence="2">VPS9 domain-containing protein</fullName>
    </recommendedName>
</protein>
<dbReference type="SMART" id="SM00167">
    <property type="entry name" value="VPS9"/>
    <property type="match status" value="1"/>
</dbReference>
<keyword evidence="1" id="KW-0175">Coiled coil</keyword>